<dbReference type="RefSeq" id="WP_146393731.1">
    <property type="nucleotide sequence ID" value="NZ_SJPJ01000001.1"/>
</dbReference>
<sequence length="126" mass="14475">MTNLPYEFQSLLDDFADSCEEIRRQANRHLDPSDFARYGFAQTAVGFDWSAEQQRFIDDRCHNELSDESLSGHGDALRSWRAFNCLALGYLLGLYQTEQIADHEFSLADSQLSGFMFLNSPIFDTF</sequence>
<dbReference type="AlphaFoldDB" id="A0A5C5YUG8"/>
<dbReference type="EMBL" id="SJPJ01000001">
    <property type="protein sequence ID" value="TWT78682.1"/>
    <property type="molecule type" value="Genomic_DNA"/>
</dbReference>
<name>A0A5C5YUG8_9BACT</name>
<evidence type="ECO:0000313" key="2">
    <source>
        <dbReference type="Proteomes" id="UP000315010"/>
    </source>
</evidence>
<accession>A0A5C5YUG8</accession>
<comment type="caution">
    <text evidence="1">The sequence shown here is derived from an EMBL/GenBank/DDBJ whole genome shotgun (WGS) entry which is preliminary data.</text>
</comment>
<dbReference type="Proteomes" id="UP000315010">
    <property type="component" value="Unassembled WGS sequence"/>
</dbReference>
<gene>
    <name evidence="1" type="ORF">CA13_00780</name>
</gene>
<evidence type="ECO:0000313" key="1">
    <source>
        <dbReference type="EMBL" id="TWT78682.1"/>
    </source>
</evidence>
<proteinExistence type="predicted"/>
<reference evidence="1 2" key="1">
    <citation type="submission" date="2019-02" db="EMBL/GenBank/DDBJ databases">
        <title>Deep-cultivation of Planctomycetes and their phenomic and genomic characterization uncovers novel biology.</title>
        <authorList>
            <person name="Wiegand S."/>
            <person name="Jogler M."/>
            <person name="Boedeker C."/>
            <person name="Pinto D."/>
            <person name="Vollmers J."/>
            <person name="Rivas-Marin E."/>
            <person name="Kohn T."/>
            <person name="Peeters S.H."/>
            <person name="Heuer A."/>
            <person name="Rast P."/>
            <person name="Oberbeckmann S."/>
            <person name="Bunk B."/>
            <person name="Jeske O."/>
            <person name="Meyerdierks A."/>
            <person name="Storesund J.E."/>
            <person name="Kallscheuer N."/>
            <person name="Luecker S."/>
            <person name="Lage O.M."/>
            <person name="Pohl T."/>
            <person name="Merkel B.J."/>
            <person name="Hornburger P."/>
            <person name="Mueller R.-W."/>
            <person name="Bruemmer F."/>
            <person name="Labrenz M."/>
            <person name="Spormann A.M."/>
            <person name="Op Den Camp H."/>
            <person name="Overmann J."/>
            <person name="Amann R."/>
            <person name="Jetten M.S.M."/>
            <person name="Mascher T."/>
            <person name="Medema M.H."/>
            <person name="Devos D.P."/>
            <person name="Kaster A.-K."/>
            <person name="Ovreas L."/>
            <person name="Rohde M."/>
            <person name="Galperin M.Y."/>
            <person name="Jogler C."/>
        </authorList>
    </citation>
    <scope>NUCLEOTIDE SEQUENCE [LARGE SCALE GENOMIC DNA]</scope>
    <source>
        <strain evidence="1 2">CA13</strain>
    </source>
</reference>
<organism evidence="1 2">
    <name type="scientific">Novipirellula herctigrandis</name>
    <dbReference type="NCBI Taxonomy" id="2527986"/>
    <lineage>
        <taxon>Bacteria</taxon>
        <taxon>Pseudomonadati</taxon>
        <taxon>Planctomycetota</taxon>
        <taxon>Planctomycetia</taxon>
        <taxon>Pirellulales</taxon>
        <taxon>Pirellulaceae</taxon>
        <taxon>Novipirellula</taxon>
    </lineage>
</organism>
<keyword evidence="2" id="KW-1185">Reference proteome</keyword>
<protein>
    <submittedName>
        <fullName evidence="1">Uncharacterized protein</fullName>
    </submittedName>
</protein>
<dbReference type="OrthoDB" id="9843298at2"/>